<keyword evidence="2" id="KW-0479">Metal-binding</keyword>
<comment type="caution">
    <text evidence="17">The sequence shown here is derived from an EMBL/GenBank/DDBJ whole genome shotgun (WGS) entry which is preliminary data.</text>
</comment>
<evidence type="ECO:0000256" key="1">
    <source>
        <dbReference type="ARBA" id="ARBA00009711"/>
    </source>
</evidence>
<dbReference type="FunFam" id="3.30.160.60:FF:000763">
    <property type="entry name" value="Probable lysine-specific demethylase ELF6"/>
    <property type="match status" value="1"/>
</dbReference>
<keyword evidence="6" id="KW-0156">Chromatin regulator</keyword>
<dbReference type="GO" id="GO:0048580">
    <property type="term" value="P:regulation of post-embryonic development"/>
    <property type="evidence" value="ECO:0007669"/>
    <property type="project" value="UniProtKB-ARBA"/>
</dbReference>
<dbReference type="GO" id="GO:0010628">
    <property type="term" value="P:positive regulation of gene expression"/>
    <property type="evidence" value="ECO:0007669"/>
    <property type="project" value="UniProtKB-ARBA"/>
</dbReference>
<evidence type="ECO:0000256" key="3">
    <source>
        <dbReference type="ARBA" id="ARBA00022737"/>
    </source>
</evidence>
<dbReference type="SUPFAM" id="SSF57667">
    <property type="entry name" value="beta-beta-alpha zinc fingers"/>
    <property type="match status" value="2"/>
</dbReference>
<evidence type="ECO:0000256" key="13">
    <source>
        <dbReference type="ARBA" id="ARBA00050682"/>
    </source>
</evidence>
<proteinExistence type="inferred from homology"/>
<comment type="catalytic activity">
    <reaction evidence="13">
        <text>N(6),N(6)-dimethyl-L-lysyl(27)-[histone H3] + 2-oxoglutarate + O2 = N(6)-methyl-L-lysyl(27)-[histone H3] + formaldehyde + succinate + CO2</text>
        <dbReference type="Rhea" id="RHEA:60232"/>
        <dbReference type="Rhea" id="RHEA-COMP:15539"/>
        <dbReference type="Rhea" id="RHEA-COMP:15544"/>
        <dbReference type="ChEBI" id="CHEBI:15379"/>
        <dbReference type="ChEBI" id="CHEBI:16526"/>
        <dbReference type="ChEBI" id="CHEBI:16810"/>
        <dbReference type="ChEBI" id="CHEBI:16842"/>
        <dbReference type="ChEBI" id="CHEBI:30031"/>
        <dbReference type="ChEBI" id="CHEBI:61929"/>
        <dbReference type="ChEBI" id="CHEBI:61976"/>
    </reaction>
    <physiologicalReaction direction="left-to-right" evidence="13">
        <dbReference type="Rhea" id="RHEA:60233"/>
    </physiologicalReaction>
</comment>
<reference evidence="17" key="1">
    <citation type="submission" date="2020-06" db="EMBL/GenBank/DDBJ databases">
        <authorList>
            <person name="Li T."/>
            <person name="Hu X."/>
            <person name="Zhang T."/>
            <person name="Song X."/>
            <person name="Zhang H."/>
            <person name="Dai N."/>
            <person name="Sheng W."/>
            <person name="Hou X."/>
            <person name="Wei L."/>
        </authorList>
    </citation>
    <scope>NUCLEOTIDE SEQUENCE</scope>
    <source>
        <strain evidence="17">G02</strain>
        <tissue evidence="17">Leaf</tissue>
    </source>
</reference>
<evidence type="ECO:0000256" key="9">
    <source>
        <dbReference type="ARBA" id="ARBA00023004"/>
    </source>
</evidence>
<keyword evidence="8" id="KW-0560">Oxidoreductase</keyword>
<dbReference type="InterPro" id="IPR036236">
    <property type="entry name" value="Znf_C2H2_sf"/>
</dbReference>
<reference evidence="17" key="2">
    <citation type="journal article" date="2024" name="Plant">
        <title>Genomic evolution and insights into agronomic trait innovations of Sesamum species.</title>
        <authorList>
            <person name="Miao H."/>
            <person name="Wang L."/>
            <person name="Qu L."/>
            <person name="Liu H."/>
            <person name="Sun Y."/>
            <person name="Le M."/>
            <person name="Wang Q."/>
            <person name="Wei S."/>
            <person name="Zheng Y."/>
            <person name="Lin W."/>
            <person name="Duan Y."/>
            <person name="Cao H."/>
            <person name="Xiong S."/>
            <person name="Wang X."/>
            <person name="Wei L."/>
            <person name="Li C."/>
            <person name="Ma Q."/>
            <person name="Ju M."/>
            <person name="Zhao R."/>
            <person name="Li G."/>
            <person name="Mu C."/>
            <person name="Tian Q."/>
            <person name="Mei H."/>
            <person name="Zhang T."/>
            <person name="Gao T."/>
            <person name="Zhang H."/>
        </authorList>
    </citation>
    <scope>NUCLEOTIDE SEQUENCE</scope>
    <source>
        <strain evidence="17">G02</strain>
    </source>
</reference>
<comment type="similarity">
    <text evidence="1">Belongs to the JHDM3 histone demethylase family.</text>
</comment>
<dbReference type="GO" id="GO:0009741">
    <property type="term" value="P:response to brassinosteroid"/>
    <property type="evidence" value="ECO:0007669"/>
    <property type="project" value="UniProtKB-ARBA"/>
</dbReference>
<dbReference type="GO" id="GO:0009826">
    <property type="term" value="P:unidimensional cell growth"/>
    <property type="evidence" value="ECO:0007669"/>
    <property type="project" value="UniProtKB-ARBA"/>
</dbReference>
<dbReference type="Pfam" id="PF00096">
    <property type="entry name" value="zf-C2H2"/>
    <property type="match status" value="1"/>
</dbReference>
<dbReference type="EMBL" id="JACGWJ010000008">
    <property type="protein sequence ID" value="KAL0403486.1"/>
    <property type="molecule type" value="Genomic_DNA"/>
</dbReference>
<name>A0AAW2TIV8_SESRA</name>
<evidence type="ECO:0000259" key="16">
    <source>
        <dbReference type="PROSITE" id="PS50157"/>
    </source>
</evidence>
<dbReference type="GO" id="GO:0071558">
    <property type="term" value="F:histone H3K27me2/H3K27me3 demethylase activity"/>
    <property type="evidence" value="ECO:0007669"/>
    <property type="project" value="UniProtKB-ARBA"/>
</dbReference>
<evidence type="ECO:0000256" key="6">
    <source>
        <dbReference type="ARBA" id="ARBA00022853"/>
    </source>
</evidence>
<dbReference type="AlphaFoldDB" id="A0AAW2TIV8"/>
<evidence type="ECO:0000256" key="2">
    <source>
        <dbReference type="ARBA" id="ARBA00022723"/>
    </source>
</evidence>
<feature type="domain" description="C2H2-type" evidence="16">
    <location>
        <begin position="75"/>
        <end position="106"/>
    </location>
</feature>
<dbReference type="GO" id="GO:2000028">
    <property type="term" value="P:regulation of photoperiodism, flowering"/>
    <property type="evidence" value="ECO:0007669"/>
    <property type="project" value="UniProtKB-ARBA"/>
</dbReference>
<keyword evidence="5" id="KW-0862">Zinc</keyword>
<dbReference type="PANTHER" id="PTHR19818">
    <property type="entry name" value="ZINC FINGER PROTEIN ZIC AND GLI"/>
    <property type="match status" value="1"/>
</dbReference>
<evidence type="ECO:0000256" key="15">
    <source>
        <dbReference type="PROSITE-ProRule" id="PRU00042"/>
    </source>
</evidence>
<keyword evidence="3" id="KW-0677">Repeat</keyword>
<dbReference type="GO" id="GO:0000978">
    <property type="term" value="F:RNA polymerase II cis-regulatory region sequence-specific DNA binding"/>
    <property type="evidence" value="ECO:0007669"/>
    <property type="project" value="TreeGrafter"/>
</dbReference>
<protein>
    <submittedName>
        <fullName evidence="17">Lysine-specific demethylase</fullName>
    </submittedName>
</protein>
<evidence type="ECO:0000313" key="17">
    <source>
        <dbReference type="EMBL" id="KAL0403486.1"/>
    </source>
</evidence>
<dbReference type="GO" id="GO:0040029">
    <property type="term" value="P:epigenetic regulation of gene expression"/>
    <property type="evidence" value="ECO:0007669"/>
    <property type="project" value="UniProtKB-ARBA"/>
</dbReference>
<evidence type="ECO:0000256" key="8">
    <source>
        <dbReference type="ARBA" id="ARBA00023002"/>
    </source>
</evidence>
<evidence type="ECO:0000256" key="12">
    <source>
        <dbReference type="ARBA" id="ARBA00023242"/>
    </source>
</evidence>
<dbReference type="GO" id="GO:0000981">
    <property type="term" value="F:DNA-binding transcription factor activity, RNA polymerase II-specific"/>
    <property type="evidence" value="ECO:0007669"/>
    <property type="project" value="TreeGrafter"/>
</dbReference>
<evidence type="ECO:0000256" key="4">
    <source>
        <dbReference type="ARBA" id="ARBA00022771"/>
    </source>
</evidence>
<keyword evidence="4 15" id="KW-0863">Zinc-finger</keyword>
<keyword evidence="11" id="KW-0804">Transcription</keyword>
<dbReference type="SMART" id="SM00355">
    <property type="entry name" value="ZnF_C2H2"/>
    <property type="match status" value="3"/>
</dbReference>
<dbReference type="InterPro" id="IPR013087">
    <property type="entry name" value="Znf_C2H2_type"/>
</dbReference>
<accession>A0AAW2TIV8</accession>
<dbReference type="GO" id="GO:0005634">
    <property type="term" value="C:nucleus"/>
    <property type="evidence" value="ECO:0007669"/>
    <property type="project" value="UniProtKB-ARBA"/>
</dbReference>
<gene>
    <name evidence="17" type="ORF">Sradi_1989400</name>
</gene>
<comment type="catalytic activity">
    <reaction evidence="14">
        <text>N(6),N(6),N(6)-trimethyl-L-lysyl(27)-[histone H3] + 2-oxoglutarate + O2 = N(6),N(6)-dimethyl-L-lysyl(27)-[histone H3] + formaldehyde + succinate + CO2</text>
        <dbReference type="Rhea" id="RHEA:60228"/>
        <dbReference type="Rhea" id="RHEA-COMP:15535"/>
        <dbReference type="Rhea" id="RHEA-COMP:15539"/>
        <dbReference type="ChEBI" id="CHEBI:15379"/>
        <dbReference type="ChEBI" id="CHEBI:16526"/>
        <dbReference type="ChEBI" id="CHEBI:16810"/>
        <dbReference type="ChEBI" id="CHEBI:16842"/>
        <dbReference type="ChEBI" id="CHEBI:30031"/>
        <dbReference type="ChEBI" id="CHEBI:61961"/>
        <dbReference type="ChEBI" id="CHEBI:61976"/>
    </reaction>
    <physiologicalReaction direction="left-to-right" evidence="14">
        <dbReference type="Rhea" id="RHEA:60229"/>
    </physiologicalReaction>
</comment>
<dbReference type="PANTHER" id="PTHR19818:SF139">
    <property type="entry name" value="PAIR-RULE PROTEIN ODD-PAIRED"/>
    <property type="match status" value="1"/>
</dbReference>
<dbReference type="FunFam" id="3.30.160.60:FF:000747">
    <property type="entry name" value="Probable lysine-specific demethylase ELF6"/>
    <property type="match status" value="1"/>
</dbReference>
<dbReference type="InterPro" id="IPR050329">
    <property type="entry name" value="GLI_C2H2-zinc-finger"/>
</dbReference>
<keyword evidence="10" id="KW-0805">Transcription regulation</keyword>
<dbReference type="GO" id="GO:0045944">
    <property type="term" value="P:positive regulation of transcription by RNA polymerase II"/>
    <property type="evidence" value="ECO:0007669"/>
    <property type="project" value="UniProtKB-ARBA"/>
</dbReference>
<dbReference type="Gene3D" id="3.30.160.60">
    <property type="entry name" value="Classic Zinc Finger"/>
    <property type="match status" value="3"/>
</dbReference>
<sequence length="107" mass="12584">MSFQTKAELLLHKGNRCPVEGCRKKFNSHKYAIQHQRVHDDDRPLKCPWDGCTMSFKWAWARTEHLRVHTGERPYVCKVKGCGLTFRFVSDFSRHRRKTGHYVSPPA</sequence>
<feature type="domain" description="C2H2-type" evidence="16">
    <location>
        <begin position="45"/>
        <end position="74"/>
    </location>
</feature>
<evidence type="ECO:0000256" key="5">
    <source>
        <dbReference type="ARBA" id="ARBA00022833"/>
    </source>
</evidence>
<evidence type="ECO:0000256" key="10">
    <source>
        <dbReference type="ARBA" id="ARBA00023015"/>
    </source>
</evidence>
<dbReference type="GO" id="GO:0008270">
    <property type="term" value="F:zinc ion binding"/>
    <property type="evidence" value="ECO:0007669"/>
    <property type="project" value="UniProtKB-KW"/>
</dbReference>
<feature type="domain" description="C2H2-type" evidence="16">
    <location>
        <begin position="15"/>
        <end position="44"/>
    </location>
</feature>
<keyword evidence="12" id="KW-0539">Nucleus</keyword>
<organism evidence="17">
    <name type="scientific">Sesamum radiatum</name>
    <name type="common">Black benniseed</name>
    <dbReference type="NCBI Taxonomy" id="300843"/>
    <lineage>
        <taxon>Eukaryota</taxon>
        <taxon>Viridiplantae</taxon>
        <taxon>Streptophyta</taxon>
        <taxon>Embryophyta</taxon>
        <taxon>Tracheophyta</taxon>
        <taxon>Spermatophyta</taxon>
        <taxon>Magnoliopsida</taxon>
        <taxon>eudicotyledons</taxon>
        <taxon>Gunneridae</taxon>
        <taxon>Pentapetalae</taxon>
        <taxon>asterids</taxon>
        <taxon>lamiids</taxon>
        <taxon>Lamiales</taxon>
        <taxon>Pedaliaceae</taxon>
        <taxon>Sesamum</taxon>
    </lineage>
</organism>
<keyword evidence="9" id="KW-0408">Iron</keyword>
<evidence type="ECO:0000256" key="11">
    <source>
        <dbReference type="ARBA" id="ARBA00023163"/>
    </source>
</evidence>
<evidence type="ECO:0000256" key="7">
    <source>
        <dbReference type="ARBA" id="ARBA00022964"/>
    </source>
</evidence>
<dbReference type="PROSITE" id="PS50157">
    <property type="entry name" value="ZINC_FINGER_C2H2_2"/>
    <property type="match status" value="3"/>
</dbReference>
<dbReference type="PROSITE" id="PS00028">
    <property type="entry name" value="ZINC_FINGER_C2H2_1"/>
    <property type="match status" value="3"/>
</dbReference>
<evidence type="ECO:0000256" key="14">
    <source>
        <dbReference type="ARBA" id="ARBA00051751"/>
    </source>
</evidence>
<keyword evidence="7" id="KW-0223">Dioxygenase</keyword>